<sequence>MQTRGLSSLKYPSFDWVFFKLRKPPCGLFLWNIASNITLITVGMFSKFLIRILNRTNCYNEKTLHSAIYNKPADVPVITISNHHSCFDDPGIWGALNLKLLFSKRKMRWSLAAHDICFTNSFHSYFFMLGKCLPVVRGKGVYQEAIDFCIERLKYGDWVHIFPEGRVNLEKQFIRFKWGVGRLIYESPITPIIIPIWHIGMEDILPNKTPYIFRAGKLLTLNFGKPIDLSSVLLKLRSENVSPETARKVITDKLQEELFNLKIETEKLHYDKVKK</sequence>
<reference evidence="15" key="1">
    <citation type="journal article" date="2013" name="PLoS ONE">
        <title>Gene expression in gut symbiotic organ of stinkbug affected by extracellular bacterial symbiont.</title>
        <authorList>
            <person name="Futahashi R."/>
            <person name="Tanaka K."/>
            <person name="Tanahashi M."/>
            <person name="Nikoh N."/>
            <person name="Kikuchi Y."/>
            <person name="Lee B.L."/>
            <person name="Fukatsu T."/>
        </authorList>
    </citation>
    <scope>NUCLEOTIDE SEQUENCE</scope>
    <source>
        <tissue evidence="15">Midgut</tissue>
    </source>
</reference>
<evidence type="ECO:0000256" key="3">
    <source>
        <dbReference type="ARBA" id="ARBA00022679"/>
    </source>
</evidence>
<keyword evidence="5" id="KW-0999">Mitochondrion inner membrane</keyword>
<dbReference type="CDD" id="cd07989">
    <property type="entry name" value="LPLAT_AGPAT-like"/>
    <property type="match status" value="1"/>
</dbReference>
<evidence type="ECO:0000256" key="9">
    <source>
        <dbReference type="ARBA" id="ARBA00023315"/>
    </source>
</evidence>
<dbReference type="GO" id="GO:0005743">
    <property type="term" value="C:mitochondrial inner membrane"/>
    <property type="evidence" value="ECO:0007669"/>
    <property type="project" value="UniProtKB-SubCell"/>
</dbReference>
<keyword evidence="13" id="KW-0812">Transmembrane</keyword>
<dbReference type="SMART" id="SM00563">
    <property type="entry name" value="PlsC"/>
    <property type="match status" value="1"/>
</dbReference>
<dbReference type="EMBL" id="AK417858">
    <property type="protein sequence ID" value="BAN21073.1"/>
    <property type="molecule type" value="mRNA"/>
</dbReference>
<evidence type="ECO:0000256" key="4">
    <source>
        <dbReference type="ARBA" id="ARBA00022787"/>
    </source>
</evidence>
<dbReference type="GO" id="GO:0047184">
    <property type="term" value="F:1-acylglycerophosphocholine O-acyltransferase activity"/>
    <property type="evidence" value="ECO:0007669"/>
    <property type="project" value="TreeGrafter"/>
</dbReference>
<proteinExistence type="evidence at transcript level"/>
<comment type="subcellular location">
    <subcellularLocation>
        <location evidence="1">Mitochondrion inner membrane</location>
        <topology evidence="1">Peripheral membrane protein</topology>
        <orientation evidence="1">Intermembrane side</orientation>
    </subcellularLocation>
    <subcellularLocation>
        <location evidence="10">Mitochondrion outer membrane</location>
        <topology evidence="10">Peripheral membrane protein</topology>
        <orientation evidence="10">Intermembrane side</orientation>
    </subcellularLocation>
</comment>
<dbReference type="InterPro" id="IPR002123">
    <property type="entry name" value="Plipid/glycerol_acylTrfase"/>
</dbReference>
<keyword evidence="8 13" id="KW-0472">Membrane</keyword>
<dbReference type="GO" id="GO:0035965">
    <property type="term" value="P:cardiolipin acyl-chain remodeling"/>
    <property type="evidence" value="ECO:0007669"/>
    <property type="project" value="TreeGrafter"/>
</dbReference>
<dbReference type="AlphaFoldDB" id="R4WDP2"/>
<comment type="catalytic activity">
    <reaction evidence="12">
        <text>1,2-di-(9Z-octadecenoyl)-sn-glycero-3-phosphocholine + 1-hexadecanoyl-sn-glycero-3-phosphocholine = 1-hexadecanoyl-2-(9Z-octadecenoyl)-sn-glycero-3-phosphocholine + 1-(9Z-octadecenoyl)-sn-glycero-3-phosphocholine</text>
        <dbReference type="Rhea" id="RHEA:43816"/>
        <dbReference type="ChEBI" id="CHEBI:28610"/>
        <dbReference type="ChEBI" id="CHEBI:72998"/>
        <dbReference type="ChEBI" id="CHEBI:73001"/>
        <dbReference type="ChEBI" id="CHEBI:74669"/>
    </reaction>
    <physiologicalReaction direction="left-to-right" evidence="12">
        <dbReference type="Rhea" id="RHEA:43817"/>
    </physiologicalReaction>
    <physiologicalReaction direction="right-to-left" evidence="12">
        <dbReference type="Rhea" id="RHEA:43818"/>
    </physiologicalReaction>
</comment>
<comment type="catalytic activity">
    <reaction evidence="11">
        <text>1'-[1,2-diacyl-sn-glycero-3-phospho],3'-[1-acyl-sn-glycero-3-phospho]-glycerol + a 1,2-diacyl-sn-glycero-3-phosphocholine = a cardiolipin + a 1-acyl-sn-glycero-3-phosphocholine</text>
        <dbReference type="Rhea" id="RHEA:33731"/>
        <dbReference type="ChEBI" id="CHEBI:57643"/>
        <dbReference type="ChEBI" id="CHEBI:58168"/>
        <dbReference type="ChEBI" id="CHEBI:62237"/>
        <dbReference type="ChEBI" id="CHEBI:64743"/>
    </reaction>
    <physiologicalReaction direction="left-to-right" evidence="11">
        <dbReference type="Rhea" id="RHEA:33732"/>
    </physiologicalReaction>
    <physiologicalReaction direction="right-to-left" evidence="11">
        <dbReference type="Rhea" id="RHEA:33733"/>
    </physiologicalReaction>
</comment>
<evidence type="ECO:0000259" key="14">
    <source>
        <dbReference type="SMART" id="SM00563"/>
    </source>
</evidence>
<name>R4WDP2_RIPPE</name>
<evidence type="ECO:0000256" key="11">
    <source>
        <dbReference type="ARBA" id="ARBA00047906"/>
    </source>
</evidence>
<dbReference type="SUPFAM" id="SSF69593">
    <property type="entry name" value="Glycerol-3-phosphate (1)-acyltransferase"/>
    <property type="match status" value="1"/>
</dbReference>
<keyword evidence="7" id="KW-0496">Mitochondrion</keyword>
<evidence type="ECO:0000256" key="6">
    <source>
        <dbReference type="ARBA" id="ARBA00023098"/>
    </source>
</evidence>
<organism evidence="15">
    <name type="scientific">Riptortus pedestris</name>
    <name type="common">Bean bug</name>
    <dbReference type="NCBI Taxonomy" id="329032"/>
    <lineage>
        <taxon>Eukaryota</taxon>
        <taxon>Metazoa</taxon>
        <taxon>Ecdysozoa</taxon>
        <taxon>Arthropoda</taxon>
        <taxon>Hexapoda</taxon>
        <taxon>Insecta</taxon>
        <taxon>Pterygota</taxon>
        <taxon>Neoptera</taxon>
        <taxon>Paraneoptera</taxon>
        <taxon>Hemiptera</taxon>
        <taxon>Heteroptera</taxon>
        <taxon>Panheteroptera</taxon>
        <taxon>Pentatomomorpha</taxon>
        <taxon>Coreoidea</taxon>
        <taxon>Alydidae</taxon>
        <taxon>Riptortus</taxon>
    </lineage>
</organism>
<comment type="similarity">
    <text evidence="2 13">Belongs to the taffazin family.</text>
</comment>
<evidence type="ECO:0000256" key="5">
    <source>
        <dbReference type="ARBA" id="ARBA00022792"/>
    </source>
</evidence>
<dbReference type="PANTHER" id="PTHR12497:SF0">
    <property type="entry name" value="TAFAZZIN"/>
    <property type="match status" value="1"/>
</dbReference>
<evidence type="ECO:0000256" key="13">
    <source>
        <dbReference type="RuleBase" id="RU365062"/>
    </source>
</evidence>
<evidence type="ECO:0000256" key="2">
    <source>
        <dbReference type="ARBA" id="ARBA00010524"/>
    </source>
</evidence>
<dbReference type="PRINTS" id="PR00979">
    <property type="entry name" value="TAFAZZIN"/>
</dbReference>
<keyword evidence="13" id="KW-1133">Transmembrane helix</keyword>
<evidence type="ECO:0000256" key="12">
    <source>
        <dbReference type="ARBA" id="ARBA00049543"/>
    </source>
</evidence>
<feature type="transmembrane region" description="Helical" evidence="13">
    <location>
        <begin position="28"/>
        <end position="50"/>
    </location>
</feature>
<dbReference type="GO" id="GO:0007007">
    <property type="term" value="P:inner mitochondrial membrane organization"/>
    <property type="evidence" value="ECO:0007669"/>
    <property type="project" value="TreeGrafter"/>
</dbReference>
<feature type="domain" description="Phospholipid/glycerol acyltransferase" evidence="14">
    <location>
        <begin position="77"/>
        <end position="201"/>
    </location>
</feature>
<dbReference type="Pfam" id="PF01553">
    <property type="entry name" value="Acyltransferase"/>
    <property type="match status" value="1"/>
</dbReference>
<evidence type="ECO:0000256" key="8">
    <source>
        <dbReference type="ARBA" id="ARBA00023136"/>
    </source>
</evidence>
<dbReference type="GO" id="GO:0005741">
    <property type="term" value="C:mitochondrial outer membrane"/>
    <property type="evidence" value="ECO:0007669"/>
    <property type="project" value="UniProtKB-SubCell"/>
</dbReference>
<keyword evidence="3" id="KW-0808">Transferase</keyword>
<evidence type="ECO:0000313" key="15">
    <source>
        <dbReference type="EMBL" id="BAN21073.1"/>
    </source>
</evidence>
<accession>R4WDP2</accession>
<evidence type="ECO:0000256" key="10">
    <source>
        <dbReference type="ARBA" id="ARBA00024323"/>
    </source>
</evidence>
<evidence type="ECO:0000256" key="1">
    <source>
        <dbReference type="ARBA" id="ARBA00004137"/>
    </source>
</evidence>
<keyword evidence="4" id="KW-1000">Mitochondrion outer membrane</keyword>
<keyword evidence="6" id="KW-0443">Lipid metabolism</keyword>
<protein>
    <recommendedName>
        <fullName evidence="13">Tafazzin family protein</fullName>
    </recommendedName>
</protein>
<dbReference type="InterPro" id="IPR000872">
    <property type="entry name" value="Tafazzin"/>
</dbReference>
<keyword evidence="9" id="KW-0012">Acyltransferase</keyword>
<dbReference type="PANTHER" id="PTHR12497">
    <property type="entry name" value="TAZ PROTEIN TAFAZZIN"/>
    <property type="match status" value="1"/>
</dbReference>
<evidence type="ECO:0000256" key="7">
    <source>
        <dbReference type="ARBA" id="ARBA00023128"/>
    </source>
</evidence>